<evidence type="ECO:0000256" key="2">
    <source>
        <dbReference type="ARBA" id="ARBA00023125"/>
    </source>
</evidence>
<evidence type="ECO:0000313" key="7">
    <source>
        <dbReference type="Proteomes" id="UP000245712"/>
    </source>
</evidence>
<proteinExistence type="predicted"/>
<protein>
    <submittedName>
        <fullName evidence="6">Crp/Fnr family transcriptional regulator</fullName>
    </submittedName>
</protein>
<dbReference type="SUPFAM" id="SSF51206">
    <property type="entry name" value="cAMP-binding domain-like"/>
    <property type="match status" value="1"/>
</dbReference>
<dbReference type="SUPFAM" id="SSF46785">
    <property type="entry name" value="Winged helix' DNA-binding domain"/>
    <property type="match status" value="1"/>
</dbReference>
<accession>A0ABX5K6T7</accession>
<dbReference type="Proteomes" id="UP000245712">
    <property type="component" value="Unassembled WGS sequence"/>
</dbReference>
<evidence type="ECO:0000259" key="5">
    <source>
        <dbReference type="PROSITE" id="PS51063"/>
    </source>
</evidence>
<evidence type="ECO:0000313" key="6">
    <source>
        <dbReference type="EMBL" id="PVX61148.1"/>
    </source>
</evidence>
<evidence type="ECO:0000256" key="4">
    <source>
        <dbReference type="SAM" id="MobiDB-lite"/>
    </source>
</evidence>
<dbReference type="InterPro" id="IPR018335">
    <property type="entry name" value="Tscrpt_reg_HTH_Crp-type_CS"/>
</dbReference>
<dbReference type="InterPro" id="IPR050397">
    <property type="entry name" value="Env_Response_Regulators"/>
</dbReference>
<name>A0ABX5K6T7_9BURK</name>
<dbReference type="PANTHER" id="PTHR24567:SF75">
    <property type="entry name" value="FUMARATE AND NITRATE REDUCTION REGULATORY PROTEIN"/>
    <property type="match status" value="1"/>
</dbReference>
<evidence type="ECO:0000256" key="1">
    <source>
        <dbReference type="ARBA" id="ARBA00023015"/>
    </source>
</evidence>
<dbReference type="InterPro" id="IPR012318">
    <property type="entry name" value="HTH_CRP"/>
</dbReference>
<dbReference type="Gene3D" id="1.10.10.10">
    <property type="entry name" value="Winged helix-like DNA-binding domain superfamily/Winged helix DNA-binding domain"/>
    <property type="match status" value="1"/>
</dbReference>
<gene>
    <name evidence="6" type="ORF">C7402_14434</name>
</gene>
<reference evidence="6 7" key="1">
    <citation type="submission" date="2018-05" db="EMBL/GenBank/DDBJ databases">
        <title>Genomic Encyclopedia of Type Strains, Phase IV (KMG-V): Genome sequencing to study the core and pangenomes of soil and plant-associated prokaryotes.</title>
        <authorList>
            <person name="Whitman W."/>
        </authorList>
    </citation>
    <scope>NUCLEOTIDE SEQUENCE [LARGE SCALE GENOMIC DNA]</scope>
    <source>
        <strain evidence="6 7">SCZa-39</strain>
    </source>
</reference>
<dbReference type="RefSeq" id="WP_112178063.1">
    <property type="nucleotide sequence ID" value="NZ_CAJZAT010000027.1"/>
</dbReference>
<dbReference type="InterPro" id="IPR036388">
    <property type="entry name" value="WH-like_DNA-bd_sf"/>
</dbReference>
<dbReference type="InterPro" id="IPR014710">
    <property type="entry name" value="RmlC-like_jellyroll"/>
</dbReference>
<dbReference type="CDD" id="cd00038">
    <property type="entry name" value="CAP_ED"/>
    <property type="match status" value="1"/>
</dbReference>
<dbReference type="Pfam" id="PF13545">
    <property type="entry name" value="HTH_Crp_2"/>
    <property type="match status" value="1"/>
</dbReference>
<dbReference type="Pfam" id="PF00027">
    <property type="entry name" value="cNMP_binding"/>
    <property type="match status" value="1"/>
</dbReference>
<dbReference type="InterPro" id="IPR018490">
    <property type="entry name" value="cNMP-bd_dom_sf"/>
</dbReference>
<keyword evidence="2" id="KW-0238">DNA-binding</keyword>
<keyword evidence="1" id="KW-0805">Transcription regulation</keyword>
<sequence>MNVFDKKIAEQNDAQTPVAPPSRYRPSIYAAPFQKGGDGAAVELLSAADQDALMAISQLVSVRRNAMLYAEGGEAKFVYNVISGVAKTFQLQPNGDRHVTAFLFPRDLLGLSVDGQYVATAQALTPLLAYQIPVKALEAILERDPRLNIGLLCKLCHELRSSQSHAITVSKQHASARLAGFLLWVEHVSAQSGGGTSEFTLPMGRRDMADYLGLTIETVSRALNALEAEGAILRRGPRAIELLDGGKLREAAGLV</sequence>
<keyword evidence="7" id="KW-1185">Reference proteome</keyword>
<dbReference type="InterPro" id="IPR036390">
    <property type="entry name" value="WH_DNA-bd_sf"/>
</dbReference>
<evidence type="ECO:0000256" key="3">
    <source>
        <dbReference type="ARBA" id="ARBA00023163"/>
    </source>
</evidence>
<dbReference type="SMART" id="SM00100">
    <property type="entry name" value="cNMP"/>
    <property type="match status" value="1"/>
</dbReference>
<dbReference type="SMART" id="SM00419">
    <property type="entry name" value="HTH_CRP"/>
    <property type="match status" value="1"/>
</dbReference>
<feature type="domain" description="HTH crp-type" evidence="5">
    <location>
        <begin position="172"/>
        <end position="246"/>
    </location>
</feature>
<comment type="caution">
    <text evidence="6">The sequence shown here is derived from an EMBL/GenBank/DDBJ whole genome shotgun (WGS) entry which is preliminary data.</text>
</comment>
<feature type="compositionally biased region" description="Basic and acidic residues" evidence="4">
    <location>
        <begin position="1"/>
        <end position="10"/>
    </location>
</feature>
<dbReference type="PANTHER" id="PTHR24567">
    <property type="entry name" value="CRP FAMILY TRANSCRIPTIONAL REGULATORY PROTEIN"/>
    <property type="match status" value="1"/>
</dbReference>
<dbReference type="PROSITE" id="PS51063">
    <property type="entry name" value="HTH_CRP_2"/>
    <property type="match status" value="1"/>
</dbReference>
<dbReference type="PROSITE" id="PS00042">
    <property type="entry name" value="HTH_CRP_1"/>
    <property type="match status" value="1"/>
</dbReference>
<dbReference type="InterPro" id="IPR000595">
    <property type="entry name" value="cNMP-bd_dom"/>
</dbReference>
<dbReference type="PRINTS" id="PR00034">
    <property type="entry name" value="HTHCRP"/>
</dbReference>
<dbReference type="EMBL" id="QEOB01000044">
    <property type="protein sequence ID" value="PVX61148.1"/>
    <property type="molecule type" value="Genomic_DNA"/>
</dbReference>
<feature type="region of interest" description="Disordered" evidence="4">
    <location>
        <begin position="1"/>
        <end position="23"/>
    </location>
</feature>
<dbReference type="Gene3D" id="2.60.120.10">
    <property type="entry name" value="Jelly Rolls"/>
    <property type="match status" value="1"/>
</dbReference>
<organism evidence="6 7">
    <name type="scientific">Paraburkholderia unamae</name>
    <dbReference type="NCBI Taxonomy" id="219649"/>
    <lineage>
        <taxon>Bacteria</taxon>
        <taxon>Pseudomonadati</taxon>
        <taxon>Pseudomonadota</taxon>
        <taxon>Betaproteobacteria</taxon>
        <taxon>Burkholderiales</taxon>
        <taxon>Burkholderiaceae</taxon>
        <taxon>Paraburkholderia</taxon>
    </lineage>
</organism>
<dbReference type="CDD" id="cd00092">
    <property type="entry name" value="HTH_CRP"/>
    <property type="match status" value="1"/>
</dbReference>
<keyword evidence="3" id="KW-0804">Transcription</keyword>